<proteinExistence type="predicted"/>
<organism evidence="1">
    <name type="scientific">bioreactor metagenome</name>
    <dbReference type="NCBI Taxonomy" id="1076179"/>
    <lineage>
        <taxon>unclassified sequences</taxon>
        <taxon>metagenomes</taxon>
        <taxon>ecological metagenomes</taxon>
    </lineage>
</organism>
<accession>A0A645E7Z6</accession>
<gene>
    <name evidence="1" type="ORF">SDC9_144082</name>
</gene>
<name>A0A645E7Z6_9ZZZZ</name>
<dbReference type="EMBL" id="VSSQ01043247">
    <property type="protein sequence ID" value="MPM96913.1"/>
    <property type="molecule type" value="Genomic_DNA"/>
</dbReference>
<sequence>MCAKIGNESLCYNPLAVAGSWSADYKVCFVFCREEPTPSPADAVNNYFLMRLDINSANKITGTIIITAKRGSFVKKTTAAPNNALSNLDNTLAIAFPSNKSPTILFHLYYYYILWYSKNGKNNHKNIDISPYAA</sequence>
<dbReference type="AlphaFoldDB" id="A0A645E7Z6"/>
<protein>
    <submittedName>
        <fullName evidence="1">Uncharacterized protein</fullName>
    </submittedName>
</protein>
<reference evidence="1" key="1">
    <citation type="submission" date="2019-08" db="EMBL/GenBank/DDBJ databases">
        <authorList>
            <person name="Kucharzyk K."/>
            <person name="Murdoch R.W."/>
            <person name="Higgins S."/>
            <person name="Loffler F."/>
        </authorList>
    </citation>
    <scope>NUCLEOTIDE SEQUENCE</scope>
</reference>
<comment type="caution">
    <text evidence="1">The sequence shown here is derived from an EMBL/GenBank/DDBJ whole genome shotgun (WGS) entry which is preliminary data.</text>
</comment>
<evidence type="ECO:0000313" key="1">
    <source>
        <dbReference type="EMBL" id="MPM96913.1"/>
    </source>
</evidence>